<dbReference type="EC" id="3.2.1.4" evidence="8"/>
<feature type="signal peptide" evidence="10">
    <location>
        <begin position="1"/>
        <end position="36"/>
    </location>
</feature>
<keyword evidence="7 8" id="KW-0624">Polysaccharide degradation</keyword>
<evidence type="ECO:0000256" key="6">
    <source>
        <dbReference type="ARBA" id="ARBA00023295"/>
    </source>
</evidence>
<dbReference type="EMBL" id="CP031263">
    <property type="protein sequence ID" value="AXH92495.1"/>
    <property type="molecule type" value="Genomic_DNA"/>
</dbReference>
<accession>A0A6N3K2W7</accession>
<dbReference type="InterPro" id="IPR006311">
    <property type="entry name" value="TAT_signal"/>
</dbReference>
<dbReference type="SUPFAM" id="SSF51445">
    <property type="entry name" value="(Trans)glycosidases"/>
    <property type="match status" value="1"/>
</dbReference>
<dbReference type="PROSITE" id="PS51318">
    <property type="entry name" value="TAT"/>
    <property type="match status" value="1"/>
</dbReference>
<dbReference type="Pfam" id="PF00150">
    <property type="entry name" value="Cellulase"/>
    <property type="match status" value="1"/>
</dbReference>
<dbReference type="GO" id="GO:0008810">
    <property type="term" value="F:cellulase activity"/>
    <property type="evidence" value="ECO:0007669"/>
    <property type="project" value="UniProtKB-EC"/>
</dbReference>
<dbReference type="Pfam" id="PF00553">
    <property type="entry name" value="CBM_2"/>
    <property type="match status" value="1"/>
</dbReference>
<evidence type="ECO:0000256" key="8">
    <source>
        <dbReference type="RuleBase" id="RU361153"/>
    </source>
</evidence>
<dbReference type="AlphaFoldDB" id="A0A6N3K2W7"/>
<proteinExistence type="inferred from homology"/>
<feature type="compositionally biased region" description="Pro residues" evidence="9">
    <location>
        <begin position="145"/>
        <end position="176"/>
    </location>
</feature>
<feature type="chain" id="PRO_5026827438" description="Endoglucanase" evidence="10">
    <location>
        <begin position="37"/>
        <end position="488"/>
    </location>
</feature>
<keyword evidence="6 8" id="KW-0326">Glycosidase</keyword>
<dbReference type="SMART" id="SM00637">
    <property type="entry name" value="CBD_II"/>
    <property type="match status" value="1"/>
</dbReference>
<dbReference type="InterPro" id="IPR001919">
    <property type="entry name" value="CBD2"/>
</dbReference>
<keyword evidence="2 10" id="KW-0732">Signal</keyword>
<evidence type="ECO:0000256" key="9">
    <source>
        <dbReference type="SAM" id="MobiDB-lite"/>
    </source>
</evidence>
<feature type="region of interest" description="Disordered" evidence="9">
    <location>
        <begin position="127"/>
        <end position="180"/>
    </location>
</feature>
<dbReference type="PANTHER" id="PTHR34142">
    <property type="entry name" value="ENDO-BETA-1,4-GLUCANASE A"/>
    <property type="match status" value="1"/>
</dbReference>
<evidence type="ECO:0000256" key="7">
    <source>
        <dbReference type="ARBA" id="ARBA00023326"/>
    </source>
</evidence>
<evidence type="ECO:0000259" key="11">
    <source>
        <dbReference type="PROSITE" id="PS51173"/>
    </source>
</evidence>
<dbReference type="PROSITE" id="PS51173">
    <property type="entry name" value="CBM2"/>
    <property type="match status" value="1"/>
</dbReference>
<evidence type="ECO:0000256" key="2">
    <source>
        <dbReference type="ARBA" id="ARBA00022729"/>
    </source>
</evidence>
<dbReference type="InterPro" id="IPR012291">
    <property type="entry name" value="CBM2_carb-bd_dom_sf"/>
</dbReference>
<dbReference type="GO" id="GO:0030245">
    <property type="term" value="P:cellulose catabolic process"/>
    <property type="evidence" value="ECO:0007669"/>
    <property type="project" value="UniProtKB-KW"/>
</dbReference>
<dbReference type="InterPro" id="IPR018087">
    <property type="entry name" value="Glyco_hydro_5_CS"/>
</dbReference>
<dbReference type="PANTHER" id="PTHR34142:SF1">
    <property type="entry name" value="GLYCOSIDE HYDROLASE FAMILY 5 DOMAIN-CONTAINING PROTEIN"/>
    <property type="match status" value="1"/>
</dbReference>
<dbReference type="PROSITE" id="PS00659">
    <property type="entry name" value="GLYCOSYL_HYDROL_F5"/>
    <property type="match status" value="1"/>
</dbReference>
<dbReference type="Gene3D" id="3.20.20.80">
    <property type="entry name" value="Glycosidases"/>
    <property type="match status" value="1"/>
</dbReference>
<keyword evidence="3 8" id="KW-0378">Hydrolase</keyword>
<dbReference type="InterPro" id="IPR008965">
    <property type="entry name" value="CBM2/CBM3_carb-bd_dom_sf"/>
</dbReference>
<evidence type="ECO:0000256" key="10">
    <source>
        <dbReference type="SAM" id="SignalP"/>
    </source>
</evidence>
<reference evidence="12 13" key="2">
    <citation type="submission" date="2018-08" db="EMBL/GenBank/DDBJ databases">
        <title>Streptomyces kandeliansis sp. nov., an endophytic bacterium isolated from mangrove plant.</title>
        <authorList>
            <person name="Wang R."/>
        </authorList>
    </citation>
    <scope>NUCLEOTIDE SEQUENCE [LARGE SCALE GENOMIC DNA]</scope>
    <source>
        <strain evidence="13">H14(2018)</strain>
    </source>
</reference>
<keyword evidence="5 8" id="KW-0119">Carbohydrate metabolism</keyword>
<evidence type="ECO:0000313" key="12">
    <source>
        <dbReference type="EMBL" id="AXH92495.1"/>
    </source>
</evidence>
<evidence type="ECO:0000256" key="3">
    <source>
        <dbReference type="ARBA" id="ARBA00022801"/>
    </source>
</evidence>
<sequence>MFSIPRPSRRHLLVGGAVGALALATTAVLPSPDAMAATGCAVTYTTNSWQGGFTATVAVRNLGDPVSNWTLGFTFPDGGQRVVQGWSATWQQSGSAVTARSLDYNGALGTGASTTIGFNGSWTGSNPSPTSFTLNGTVCTGGTSTPPPSTPPPSTPPPPTTPPPTTPPPTTPPPTGTTPVAINGQLQVCGVNLCNQYGRPIQLRGMSTHGLQWFANCYTDASLDVLANEWRSDLLRISMYVQEQGYETNPAGFTNQVNTLVDKAEARGMYALIDFHTLTPGDPMYNLDRAKTFFANVSARNAAKKNVIYEITNEPNGVSWSTIRNYAEQVIPVIRANDPDAVVIVGTRGWSSLGVSEGGNSDEIVNNPVRAQNIMYTFHFYAASHKDNYRNEVQRAASRLPLFVTEFGTVTYTGDGAVDTASSNAWLDLLDRLKISYANWTLSDAPEGSAALRPGTCASGSFGGTSVLTESGAFMRERIRTADNFPTS</sequence>
<name>A0A6N3K2W7_9ACTN</name>
<keyword evidence="4 8" id="KW-0136">Cellulose degradation</keyword>
<comment type="similarity">
    <text evidence="8">Belongs to the glycosyl hydrolase 5 (cellulase A) family.</text>
</comment>
<dbReference type="Proteomes" id="UP000253958">
    <property type="component" value="Chromosome"/>
</dbReference>
<organism evidence="12 13">
    <name type="scientific">Micromonospora aurantiaca</name>
    <name type="common">nom. illeg.</name>
    <dbReference type="NCBI Taxonomy" id="47850"/>
    <lineage>
        <taxon>Bacteria</taxon>
        <taxon>Bacillati</taxon>
        <taxon>Actinomycetota</taxon>
        <taxon>Actinomycetes</taxon>
        <taxon>Micromonosporales</taxon>
        <taxon>Micromonosporaceae</taxon>
        <taxon>Micromonospora</taxon>
    </lineage>
</organism>
<dbReference type="Gene3D" id="2.60.40.290">
    <property type="match status" value="1"/>
</dbReference>
<feature type="compositionally biased region" description="Polar residues" evidence="9">
    <location>
        <begin position="127"/>
        <end position="138"/>
    </location>
</feature>
<comment type="catalytic activity">
    <reaction evidence="1 8">
        <text>Endohydrolysis of (1-&gt;4)-beta-D-glucosidic linkages in cellulose, lichenin and cereal beta-D-glucans.</text>
        <dbReference type="EC" id="3.2.1.4"/>
    </reaction>
</comment>
<reference evidence="12 13" key="1">
    <citation type="submission" date="2018-07" db="EMBL/GenBank/DDBJ databases">
        <authorList>
            <person name="Ye Y."/>
        </authorList>
    </citation>
    <scope>NUCLEOTIDE SEQUENCE [LARGE SCALE GENOMIC DNA]</scope>
    <source>
        <strain evidence="13">H14(2018)</strain>
    </source>
</reference>
<feature type="domain" description="CBM2" evidence="11">
    <location>
        <begin position="33"/>
        <end position="142"/>
    </location>
</feature>
<protein>
    <recommendedName>
        <fullName evidence="8">Endoglucanase</fullName>
        <ecNumber evidence="8">3.2.1.4</ecNumber>
    </recommendedName>
</protein>
<gene>
    <name evidence="12" type="ORF">DVH21_22645</name>
</gene>
<evidence type="ECO:0000256" key="4">
    <source>
        <dbReference type="ARBA" id="ARBA00023001"/>
    </source>
</evidence>
<dbReference type="InterPro" id="IPR017853">
    <property type="entry name" value="GH"/>
</dbReference>
<dbReference type="SUPFAM" id="SSF49384">
    <property type="entry name" value="Carbohydrate-binding domain"/>
    <property type="match status" value="1"/>
</dbReference>
<evidence type="ECO:0000256" key="1">
    <source>
        <dbReference type="ARBA" id="ARBA00000966"/>
    </source>
</evidence>
<evidence type="ECO:0000313" key="13">
    <source>
        <dbReference type="Proteomes" id="UP000253958"/>
    </source>
</evidence>
<dbReference type="InterPro" id="IPR001547">
    <property type="entry name" value="Glyco_hydro_5"/>
</dbReference>
<evidence type="ECO:0000256" key="5">
    <source>
        <dbReference type="ARBA" id="ARBA00023277"/>
    </source>
</evidence>
<dbReference type="GO" id="GO:0030247">
    <property type="term" value="F:polysaccharide binding"/>
    <property type="evidence" value="ECO:0007669"/>
    <property type="project" value="UniProtKB-UniRule"/>
</dbReference>
<dbReference type="RefSeq" id="WP_114920301.1">
    <property type="nucleotide sequence ID" value="NZ_CP031263.1"/>
</dbReference>